<dbReference type="GO" id="GO:0006368">
    <property type="term" value="P:transcription elongation by RNA polymerase II"/>
    <property type="evidence" value="ECO:0007669"/>
    <property type="project" value="InterPro"/>
</dbReference>
<accession>A0A7S3EIB2</accession>
<proteinExistence type="predicted"/>
<organism evidence="2">
    <name type="scientific">Rhodosorus marinus</name>
    <dbReference type="NCBI Taxonomy" id="101924"/>
    <lineage>
        <taxon>Eukaryota</taxon>
        <taxon>Rhodophyta</taxon>
        <taxon>Stylonematophyceae</taxon>
        <taxon>Stylonematales</taxon>
        <taxon>Stylonemataceae</taxon>
        <taxon>Rhodosorus</taxon>
    </lineage>
</organism>
<dbReference type="GO" id="GO:0070449">
    <property type="term" value="C:elongin complex"/>
    <property type="evidence" value="ECO:0007669"/>
    <property type="project" value="InterPro"/>
</dbReference>
<name>A0A7S3EIB2_9RHOD</name>
<sequence length="410" mass="46162">MKVEEFAAYLEDSIGEEELERNQTLETGSRLKDDQQGSDDLCPTRSIGLNDEDIFGSSVSRRSSYDRSKRRNSGTPPNDEYIFGTPLNDEDIFGTPSAAPTKRYDLATTPTGRSPGAAHGSGRPPRKGNWGMKKFALGGRQRSDSVGSHQGERRLDPALGTRNSEHARRLDHACPGNELSPTPLRRADVGREVVKKRRLPPPHDGNASFPTAAPLVSGTVRSDRTIFGLPRQREKVPQEFGTVVWRLDRANGDDDDSPPPLAELCWRRAVAHSNKFGYLGGIPDDYVVILLENVTAESLKHIEQLNPLNGRACDAAWSRIIEEKYGVKELPPRYSHWRALHDEKEREKEDRLQAAARRLRESAQQSSSPNRPKMEILSRPLPVHKRVRVSSLSKIQRLRHEIRSQRFTRH</sequence>
<evidence type="ECO:0000256" key="1">
    <source>
        <dbReference type="SAM" id="MobiDB-lite"/>
    </source>
</evidence>
<gene>
    <name evidence="2" type="ORF">RMAR00112_LOCUS24246</name>
</gene>
<feature type="compositionally biased region" description="Basic and acidic residues" evidence="1">
    <location>
        <begin position="163"/>
        <end position="172"/>
    </location>
</feature>
<dbReference type="Pfam" id="PF06881">
    <property type="entry name" value="Elongin_A"/>
    <property type="match status" value="1"/>
</dbReference>
<reference evidence="2" key="1">
    <citation type="submission" date="2021-01" db="EMBL/GenBank/DDBJ databases">
        <authorList>
            <person name="Corre E."/>
            <person name="Pelletier E."/>
            <person name="Niang G."/>
            <person name="Scheremetjew M."/>
            <person name="Finn R."/>
            <person name="Kale V."/>
            <person name="Holt S."/>
            <person name="Cochrane G."/>
            <person name="Meng A."/>
            <person name="Brown T."/>
            <person name="Cohen L."/>
        </authorList>
    </citation>
    <scope>NUCLEOTIDE SEQUENCE</scope>
    <source>
        <strain evidence="2">CCMP 769</strain>
    </source>
</reference>
<dbReference type="Gene3D" id="6.10.250.3180">
    <property type="match status" value="1"/>
</dbReference>
<feature type="region of interest" description="Disordered" evidence="1">
    <location>
        <begin position="14"/>
        <end position="184"/>
    </location>
</feature>
<evidence type="ECO:0000313" key="2">
    <source>
        <dbReference type="EMBL" id="CAE0056204.1"/>
    </source>
</evidence>
<dbReference type="EMBL" id="HBHW01031521">
    <property type="protein sequence ID" value="CAE0056204.1"/>
    <property type="molecule type" value="Transcribed_RNA"/>
</dbReference>
<protein>
    <submittedName>
        <fullName evidence="2">Uncharacterized protein</fullName>
    </submittedName>
</protein>
<dbReference type="InterPro" id="IPR010684">
    <property type="entry name" value="RNA_pol_II_trans_fac_SIII_A"/>
</dbReference>
<feature type="region of interest" description="Disordered" evidence="1">
    <location>
        <begin position="358"/>
        <end position="380"/>
    </location>
</feature>
<dbReference type="AlphaFoldDB" id="A0A7S3EIB2"/>